<reference evidence="6 7" key="1">
    <citation type="submission" date="2022-07" db="EMBL/GenBank/DDBJ databases">
        <title>Fecal culturing of patients with breast cancer.</title>
        <authorList>
            <person name="Teng N.M.Y."/>
            <person name="Kiu R."/>
            <person name="Evans R."/>
            <person name="Baker D.J."/>
            <person name="Zenner C."/>
            <person name="Robinson S.D."/>
            <person name="Hall L.J."/>
        </authorList>
    </citation>
    <scope>NUCLEOTIDE SEQUENCE [LARGE SCALE GENOMIC DNA]</scope>
    <source>
        <strain evidence="6 7">LH1063</strain>
    </source>
</reference>
<dbReference type="PROSITE" id="PS01249">
    <property type="entry name" value="HYPA"/>
    <property type="match status" value="1"/>
</dbReference>
<dbReference type="PANTHER" id="PTHR34535:SF3">
    <property type="entry name" value="HYDROGENASE MATURATION FACTOR HYPA"/>
    <property type="match status" value="1"/>
</dbReference>
<accession>A0ABT1MJS0</accession>
<evidence type="ECO:0000313" key="7">
    <source>
        <dbReference type="Proteomes" id="UP001205603"/>
    </source>
</evidence>
<dbReference type="HAMAP" id="MF_00213">
    <property type="entry name" value="HypA_HybF"/>
    <property type="match status" value="1"/>
</dbReference>
<evidence type="ECO:0000256" key="3">
    <source>
        <dbReference type="ARBA" id="ARBA00022723"/>
    </source>
</evidence>
<keyword evidence="7" id="KW-1185">Reference proteome</keyword>
<dbReference type="Proteomes" id="UP001205603">
    <property type="component" value="Unassembled WGS sequence"/>
</dbReference>
<feature type="binding site" evidence="5">
    <location>
        <position position="89"/>
    </location>
    <ligand>
        <name>Zn(2+)</name>
        <dbReference type="ChEBI" id="CHEBI:29105"/>
    </ligand>
</feature>
<keyword evidence="3 5" id="KW-0479">Metal-binding</keyword>
<name>A0ABT1MJS0_9BACT</name>
<dbReference type="RefSeq" id="WP_255027364.1">
    <property type="nucleotide sequence ID" value="NZ_JANDHW010000007.1"/>
</dbReference>
<protein>
    <recommendedName>
        <fullName evidence="5">Hydrogenase maturation factor HypA</fullName>
    </recommendedName>
</protein>
<dbReference type="EMBL" id="JANDHW010000007">
    <property type="protein sequence ID" value="MCP9612116.1"/>
    <property type="molecule type" value="Genomic_DNA"/>
</dbReference>
<evidence type="ECO:0000256" key="4">
    <source>
        <dbReference type="ARBA" id="ARBA00022833"/>
    </source>
</evidence>
<dbReference type="SUPFAM" id="SSF48695">
    <property type="entry name" value="Multiheme cytochromes"/>
    <property type="match status" value="1"/>
</dbReference>
<keyword evidence="4 5" id="KW-0862">Zinc</keyword>
<evidence type="ECO:0000256" key="5">
    <source>
        <dbReference type="HAMAP-Rule" id="MF_00213"/>
    </source>
</evidence>
<comment type="function">
    <text evidence="5">Involved in the maturation of [NiFe] hydrogenases. Required for nickel insertion into the metal center of the hydrogenase.</text>
</comment>
<evidence type="ECO:0000313" key="6">
    <source>
        <dbReference type="EMBL" id="MCP9612116.1"/>
    </source>
</evidence>
<dbReference type="InterPro" id="IPR036280">
    <property type="entry name" value="Multihaem_cyt_sf"/>
</dbReference>
<proteinExistence type="inferred from homology"/>
<dbReference type="InterPro" id="IPR020538">
    <property type="entry name" value="Hydgase_Ni_incorp_HypA/HybF_CS"/>
</dbReference>
<feature type="binding site" evidence="5">
    <location>
        <position position="73"/>
    </location>
    <ligand>
        <name>Zn(2+)</name>
        <dbReference type="ChEBI" id="CHEBI:29105"/>
    </ligand>
</feature>
<dbReference type="Gene3D" id="3.30.2320.80">
    <property type="match status" value="1"/>
</dbReference>
<feature type="binding site" evidence="5">
    <location>
        <position position="76"/>
    </location>
    <ligand>
        <name>Zn(2+)</name>
        <dbReference type="ChEBI" id="CHEBI:29105"/>
    </ligand>
</feature>
<comment type="caution">
    <text evidence="6">The sequence shown here is derived from an EMBL/GenBank/DDBJ whole genome shotgun (WGS) entry which is preliminary data.</text>
</comment>
<dbReference type="NCBIfam" id="TIGR00100">
    <property type="entry name" value="hypA"/>
    <property type="match status" value="1"/>
</dbReference>
<organism evidence="6 7">
    <name type="scientific">Coprobacter tertius</name>
    <dbReference type="NCBI Taxonomy" id="2944915"/>
    <lineage>
        <taxon>Bacteria</taxon>
        <taxon>Pseudomonadati</taxon>
        <taxon>Bacteroidota</taxon>
        <taxon>Bacteroidia</taxon>
        <taxon>Bacteroidales</taxon>
        <taxon>Barnesiellaceae</taxon>
        <taxon>Coprobacter</taxon>
    </lineage>
</organism>
<dbReference type="PANTHER" id="PTHR34535">
    <property type="entry name" value="HYDROGENASE MATURATION FACTOR HYPA"/>
    <property type="match status" value="1"/>
</dbReference>
<dbReference type="PIRSF" id="PIRSF004761">
    <property type="entry name" value="Hydrgn_mat_HypA"/>
    <property type="match status" value="1"/>
</dbReference>
<comment type="similarity">
    <text evidence="1 5">Belongs to the HypA/HybF family.</text>
</comment>
<evidence type="ECO:0000256" key="2">
    <source>
        <dbReference type="ARBA" id="ARBA00022596"/>
    </source>
</evidence>
<gene>
    <name evidence="5 6" type="primary">hypA</name>
    <name evidence="6" type="ORF">NMU02_08440</name>
</gene>
<feature type="binding site" evidence="5">
    <location>
        <position position="92"/>
    </location>
    <ligand>
        <name>Zn(2+)</name>
        <dbReference type="ChEBI" id="CHEBI:29105"/>
    </ligand>
</feature>
<dbReference type="Pfam" id="PF01155">
    <property type="entry name" value="HypA"/>
    <property type="match status" value="1"/>
</dbReference>
<keyword evidence="2 5" id="KW-0533">Nickel</keyword>
<feature type="binding site" evidence="5">
    <location>
        <position position="2"/>
    </location>
    <ligand>
        <name>Ni(2+)</name>
        <dbReference type="ChEBI" id="CHEBI:49786"/>
    </ligand>
</feature>
<dbReference type="InterPro" id="IPR000688">
    <property type="entry name" value="HypA/HybF"/>
</dbReference>
<sequence>MHELSIALSIVDIAKEEAKKSNAETIKEIELEIGKMSGVDKDALLFSLNIAMKNSVLDGARIELKEIVPLAYCRACHNEYVPDTLFSACPKCHSYGSELIKGREMRVKSLLVE</sequence>
<evidence type="ECO:0000256" key="1">
    <source>
        <dbReference type="ARBA" id="ARBA00010748"/>
    </source>
</evidence>